<keyword evidence="7" id="KW-1185">Reference proteome</keyword>
<comment type="similarity">
    <text evidence="3">Belongs to the terpene cyclase/mutase family.</text>
</comment>
<evidence type="ECO:0000256" key="1">
    <source>
        <dbReference type="ARBA" id="ARBA00022737"/>
    </source>
</evidence>
<evidence type="ECO:0000313" key="6">
    <source>
        <dbReference type="EMBL" id="MDI1487614.1"/>
    </source>
</evidence>
<feature type="domain" description="Squalene cyclase N-terminal" evidence="5">
    <location>
        <begin position="29"/>
        <end position="325"/>
    </location>
</feature>
<dbReference type="EMBL" id="JAPUFD010000006">
    <property type="protein sequence ID" value="MDI1487614.1"/>
    <property type="molecule type" value="Genomic_DNA"/>
</dbReference>
<dbReference type="InterPro" id="IPR032696">
    <property type="entry name" value="SQ_cyclase_C"/>
</dbReference>
<dbReference type="AlphaFoldDB" id="A0AA43QL43"/>
<dbReference type="NCBIfam" id="TIGR01507">
    <property type="entry name" value="hopene_cyclase"/>
    <property type="match status" value="1"/>
</dbReference>
<dbReference type="Pfam" id="PF13243">
    <property type="entry name" value="SQHop_cyclase_C"/>
    <property type="match status" value="1"/>
</dbReference>
<dbReference type="SUPFAM" id="SSF48239">
    <property type="entry name" value="Terpenoid cyclases/Protein prenyltransferases"/>
    <property type="match status" value="2"/>
</dbReference>
<dbReference type="InterPro" id="IPR032697">
    <property type="entry name" value="SQ_cyclase_N"/>
</dbReference>
<dbReference type="InterPro" id="IPR008930">
    <property type="entry name" value="Terpenoid_cyclase/PrenylTrfase"/>
</dbReference>
<dbReference type="Proteomes" id="UP001161017">
    <property type="component" value="Unassembled WGS sequence"/>
</dbReference>
<dbReference type="Gene3D" id="1.50.10.20">
    <property type="match status" value="2"/>
</dbReference>
<evidence type="ECO:0000259" key="4">
    <source>
        <dbReference type="Pfam" id="PF13243"/>
    </source>
</evidence>
<feature type="domain" description="Squalene cyclase C-terminal" evidence="4">
    <location>
        <begin position="335"/>
        <end position="674"/>
    </location>
</feature>
<dbReference type="GO" id="GO:0016104">
    <property type="term" value="P:triterpenoid biosynthetic process"/>
    <property type="evidence" value="ECO:0007669"/>
    <property type="project" value="InterPro"/>
</dbReference>
<dbReference type="GO" id="GO:0005811">
    <property type="term" value="C:lipid droplet"/>
    <property type="evidence" value="ECO:0007669"/>
    <property type="project" value="InterPro"/>
</dbReference>
<accession>A0AA43QL43</accession>
<organism evidence="6 7">
    <name type="scientific">Ramalina farinacea</name>
    <dbReference type="NCBI Taxonomy" id="258253"/>
    <lineage>
        <taxon>Eukaryota</taxon>
        <taxon>Fungi</taxon>
        <taxon>Dikarya</taxon>
        <taxon>Ascomycota</taxon>
        <taxon>Pezizomycotina</taxon>
        <taxon>Lecanoromycetes</taxon>
        <taxon>OSLEUM clade</taxon>
        <taxon>Lecanoromycetidae</taxon>
        <taxon>Lecanorales</taxon>
        <taxon>Lecanorineae</taxon>
        <taxon>Ramalinaceae</taxon>
        <taxon>Ramalina</taxon>
    </lineage>
</organism>
<dbReference type="PANTHER" id="PTHR11764:SF82">
    <property type="entry name" value="TERPENE CYCLASE_MUTASE FAMILY MEMBER"/>
    <property type="match status" value="1"/>
</dbReference>
<sequence>MDKHAQDSHPTPKDLSPGFMEADVRDALSSAEQYAWNLQHPDGHWCAEFATGAFPTAEHILFNQMWGVDISRHAPGFIKHILFLQNVDGSWSPAPDHAGDVSISAEVYLALRLLGVGADSKQLQLAGSFIRAAGGIAKVRVLTRILLASFGLLPWSSVPQLPAELMLLPVASPINIYTLWAPARDSVVPLLIIRHHEPLYALPNGKSRTNDFLDELWLDPTRKAIQYGRPYWELWRNDAMAFTLKAVDHLTSSLKSLRYSPLRYLARKKVVTWLLEHQNSDGTWFGYLTSWELTMQALLLEGFTFEDPPIRRGLAAMENWLLEDQDGKRIQLSNSPVWDTAMMMKTLCSLGYRDDPRVRKAAAWCKSQQLHGPETDLARYCPNLPSGGFAFEYDNPWYPDVDDTAAVALSMLDQDAGAVEKFPFIRATEFVLAMQNKDGGWSAFERDRDPRWLHKSPFNDMDNLCDPSSADVTGRVLELCGLVVRSADSVVAKAPRDLIDSARRAAHRAIPYLAEQQEADGSWWGRWSINYVFGTGNVIGGLVLFADTERRYDIPAMVQLGADFLVRVQHEDGGWGESYATYDDPPAPPGSGPSLPSATAWALLGLMAAGVGPEDVTIQRGVHWLIQGQVNANVKGELSWLERPHTGVGFPRKLYIGYKMYQHYFPMMALARYLEALESIKITATGGQD</sequence>
<gene>
    <name evidence="6" type="ORF">OHK93_006884</name>
</gene>
<proteinExistence type="inferred from homology"/>
<evidence type="ECO:0000256" key="3">
    <source>
        <dbReference type="RuleBase" id="RU362003"/>
    </source>
</evidence>
<dbReference type="EC" id="5.4.99.-" evidence="3"/>
<dbReference type="InterPro" id="IPR006400">
    <property type="entry name" value="Hopene-cyclase"/>
</dbReference>
<dbReference type="PANTHER" id="PTHR11764">
    <property type="entry name" value="TERPENE CYCLASE/MUTASE FAMILY MEMBER"/>
    <property type="match status" value="1"/>
</dbReference>
<name>A0AA43QL43_9LECA</name>
<keyword evidence="2 3" id="KW-0413">Isomerase</keyword>
<dbReference type="SFLD" id="SFLDG01016">
    <property type="entry name" value="Prenyltransferase_Like_2"/>
    <property type="match status" value="1"/>
</dbReference>
<reference evidence="6" key="1">
    <citation type="journal article" date="2023" name="Genome Biol. Evol.">
        <title>First Whole Genome Sequence and Flow Cytometry Genome Size Data for the Lichen-Forming Fungus Ramalina farinacea (Ascomycota).</title>
        <authorList>
            <person name="Llewellyn T."/>
            <person name="Mian S."/>
            <person name="Hill R."/>
            <person name="Leitch I.J."/>
            <person name="Gaya E."/>
        </authorList>
    </citation>
    <scope>NUCLEOTIDE SEQUENCE</scope>
    <source>
        <strain evidence="6">LIQ254RAFAR</strain>
    </source>
</reference>
<evidence type="ECO:0000313" key="7">
    <source>
        <dbReference type="Proteomes" id="UP001161017"/>
    </source>
</evidence>
<dbReference type="InterPro" id="IPR018333">
    <property type="entry name" value="Squalene_cyclase"/>
</dbReference>
<dbReference type="NCBIfam" id="TIGR01787">
    <property type="entry name" value="squalene_cyclas"/>
    <property type="match status" value="1"/>
</dbReference>
<keyword evidence="1" id="KW-0677">Repeat</keyword>
<protein>
    <recommendedName>
        <fullName evidence="3">Terpene cyclase/mutase family member</fullName>
        <ecNumber evidence="3">5.4.99.-</ecNumber>
    </recommendedName>
</protein>
<comment type="caution">
    <text evidence="6">The sequence shown here is derived from an EMBL/GenBank/DDBJ whole genome shotgun (WGS) entry which is preliminary data.</text>
</comment>
<evidence type="ECO:0000256" key="2">
    <source>
        <dbReference type="ARBA" id="ARBA00023235"/>
    </source>
</evidence>
<evidence type="ECO:0000259" key="5">
    <source>
        <dbReference type="Pfam" id="PF13249"/>
    </source>
</evidence>
<dbReference type="GO" id="GO:0016866">
    <property type="term" value="F:intramolecular transferase activity"/>
    <property type="evidence" value="ECO:0007669"/>
    <property type="project" value="InterPro"/>
</dbReference>
<dbReference type="Pfam" id="PF13249">
    <property type="entry name" value="SQHop_cyclase_N"/>
    <property type="match status" value="1"/>
</dbReference>